<feature type="domain" description="Glyoxalase/fosfomycin resistance/dioxygenase" evidence="1">
    <location>
        <begin position="31"/>
        <end position="133"/>
    </location>
</feature>
<accession>A0ABR0SKH1</accession>
<comment type="caution">
    <text evidence="2">The sequence shown here is derived from an EMBL/GenBank/DDBJ whole genome shotgun (WGS) entry which is preliminary data.</text>
</comment>
<dbReference type="Pfam" id="PF00903">
    <property type="entry name" value="Glyoxalase"/>
    <property type="match status" value="1"/>
</dbReference>
<keyword evidence="3" id="KW-1185">Reference proteome</keyword>
<name>A0ABR0SKH1_9HYPO</name>
<dbReference type="Gene3D" id="3.10.180.10">
    <property type="entry name" value="2,3-Dihydroxybiphenyl 1,2-Dioxygenase, domain 1"/>
    <property type="match status" value="1"/>
</dbReference>
<proteinExistence type="predicted"/>
<dbReference type="InterPro" id="IPR004360">
    <property type="entry name" value="Glyas_Fos-R_dOase_dom"/>
</dbReference>
<evidence type="ECO:0000313" key="3">
    <source>
        <dbReference type="Proteomes" id="UP001338125"/>
    </source>
</evidence>
<dbReference type="Proteomes" id="UP001338125">
    <property type="component" value="Unassembled WGS sequence"/>
</dbReference>
<evidence type="ECO:0000313" key="2">
    <source>
        <dbReference type="EMBL" id="KAK5992255.1"/>
    </source>
</evidence>
<evidence type="ECO:0000259" key="1">
    <source>
        <dbReference type="Pfam" id="PF00903"/>
    </source>
</evidence>
<sequence>MSDWKPPPFGTPVWLGIPAQDVERGKNFPLASKFYSTVFRITFKAPKNAPDPKHEQLFDFTSQGLNITGGILKAPDSSGAFTTGRGGVCIHWFVEDIDDTAKIIESAGGRMVSEKEKESESGMYRYFEDTEGNVGSVYMALKNKQGNE</sequence>
<organism evidence="2 3">
    <name type="scientific">Cladobotryum mycophilum</name>
    <dbReference type="NCBI Taxonomy" id="491253"/>
    <lineage>
        <taxon>Eukaryota</taxon>
        <taxon>Fungi</taxon>
        <taxon>Dikarya</taxon>
        <taxon>Ascomycota</taxon>
        <taxon>Pezizomycotina</taxon>
        <taxon>Sordariomycetes</taxon>
        <taxon>Hypocreomycetidae</taxon>
        <taxon>Hypocreales</taxon>
        <taxon>Hypocreaceae</taxon>
        <taxon>Cladobotryum</taxon>
    </lineage>
</organism>
<reference evidence="2 3" key="1">
    <citation type="submission" date="2024-01" db="EMBL/GenBank/DDBJ databases">
        <title>Complete genome of Cladobotryum mycophilum ATHUM6906.</title>
        <authorList>
            <person name="Christinaki A.C."/>
            <person name="Myridakis A.I."/>
            <person name="Kouvelis V.N."/>
        </authorList>
    </citation>
    <scope>NUCLEOTIDE SEQUENCE [LARGE SCALE GENOMIC DNA]</scope>
    <source>
        <strain evidence="2 3">ATHUM6906</strain>
    </source>
</reference>
<dbReference type="InterPro" id="IPR029068">
    <property type="entry name" value="Glyas_Bleomycin-R_OHBP_Dase"/>
</dbReference>
<protein>
    <recommendedName>
        <fullName evidence="1">Glyoxalase/fosfomycin resistance/dioxygenase domain-containing protein</fullName>
    </recommendedName>
</protein>
<gene>
    <name evidence="2" type="ORF">PT974_05656</name>
</gene>
<dbReference type="SUPFAM" id="SSF54593">
    <property type="entry name" value="Glyoxalase/Bleomycin resistance protein/Dihydroxybiphenyl dioxygenase"/>
    <property type="match status" value="1"/>
</dbReference>
<dbReference type="EMBL" id="JAVFKD010000012">
    <property type="protein sequence ID" value="KAK5992255.1"/>
    <property type="molecule type" value="Genomic_DNA"/>
</dbReference>